<evidence type="ECO:0000256" key="1">
    <source>
        <dbReference type="SAM" id="MobiDB-lite"/>
    </source>
</evidence>
<protein>
    <submittedName>
        <fullName evidence="2">Uncharacterized protein</fullName>
    </submittedName>
</protein>
<feature type="region of interest" description="Disordered" evidence="1">
    <location>
        <begin position="61"/>
        <end position="94"/>
    </location>
</feature>
<feature type="compositionally biased region" description="Polar residues" evidence="1">
    <location>
        <begin position="76"/>
        <end position="94"/>
    </location>
</feature>
<accession>A0A8J2WPB1</accession>
<sequence>MATSADLSKNYSTKQPHTVGRQVFLDASFSTSTPNIDVASQDLIIGEAATSTEPRFVRCNLGNEDSQFPLDDDSEASASETTETLNEKISSNRQFGVRVGYPTQTGAVYSTQSGASAVHQTQSGATAGYPKKSRNSTALSTI</sequence>
<dbReference type="OrthoDB" id="10433527at2759"/>
<organism evidence="2 3">
    <name type="scientific">Daphnia galeata</name>
    <dbReference type="NCBI Taxonomy" id="27404"/>
    <lineage>
        <taxon>Eukaryota</taxon>
        <taxon>Metazoa</taxon>
        <taxon>Ecdysozoa</taxon>
        <taxon>Arthropoda</taxon>
        <taxon>Crustacea</taxon>
        <taxon>Branchiopoda</taxon>
        <taxon>Diplostraca</taxon>
        <taxon>Cladocera</taxon>
        <taxon>Anomopoda</taxon>
        <taxon>Daphniidae</taxon>
        <taxon>Daphnia</taxon>
    </lineage>
</organism>
<gene>
    <name evidence="2" type="ORF">DGAL_LOCUS16017</name>
</gene>
<dbReference type="EMBL" id="CAKKLH010000325">
    <property type="protein sequence ID" value="CAH0112302.1"/>
    <property type="molecule type" value="Genomic_DNA"/>
</dbReference>
<evidence type="ECO:0000313" key="3">
    <source>
        <dbReference type="Proteomes" id="UP000789390"/>
    </source>
</evidence>
<evidence type="ECO:0000313" key="2">
    <source>
        <dbReference type="EMBL" id="CAH0112302.1"/>
    </source>
</evidence>
<name>A0A8J2WPB1_9CRUS</name>
<feature type="compositionally biased region" description="Polar residues" evidence="1">
    <location>
        <begin position="112"/>
        <end position="125"/>
    </location>
</feature>
<keyword evidence="3" id="KW-1185">Reference proteome</keyword>
<feature type="region of interest" description="Disordered" evidence="1">
    <location>
        <begin position="112"/>
        <end position="142"/>
    </location>
</feature>
<dbReference type="Proteomes" id="UP000789390">
    <property type="component" value="Unassembled WGS sequence"/>
</dbReference>
<comment type="caution">
    <text evidence="2">The sequence shown here is derived from an EMBL/GenBank/DDBJ whole genome shotgun (WGS) entry which is preliminary data.</text>
</comment>
<proteinExistence type="predicted"/>
<dbReference type="AlphaFoldDB" id="A0A8J2WPB1"/>
<reference evidence="2" key="1">
    <citation type="submission" date="2021-11" db="EMBL/GenBank/DDBJ databases">
        <authorList>
            <person name="Schell T."/>
        </authorList>
    </citation>
    <scope>NUCLEOTIDE SEQUENCE</scope>
    <source>
        <strain evidence="2">M5</strain>
    </source>
</reference>